<dbReference type="GO" id="GO:0005384">
    <property type="term" value="F:manganese ion transmembrane transporter activity"/>
    <property type="evidence" value="ECO:0007669"/>
    <property type="project" value="TreeGrafter"/>
</dbReference>
<feature type="transmembrane region" description="Helical" evidence="6">
    <location>
        <begin position="325"/>
        <end position="343"/>
    </location>
</feature>
<comment type="subcellular location">
    <subcellularLocation>
        <location evidence="1">Membrane</location>
        <topology evidence="1">Multi-pass membrane protein</topology>
    </subcellularLocation>
</comment>
<feature type="transmembrane region" description="Helical" evidence="6">
    <location>
        <begin position="152"/>
        <end position="175"/>
    </location>
</feature>
<dbReference type="AlphaFoldDB" id="A0A7J9EBI9"/>
<dbReference type="Pfam" id="PF01566">
    <property type="entry name" value="Nramp"/>
    <property type="match status" value="2"/>
</dbReference>
<name>A0A7J9EBI9_9ROSI</name>
<feature type="transmembrane region" description="Helical" evidence="6">
    <location>
        <begin position="219"/>
        <end position="238"/>
    </location>
</feature>
<dbReference type="Proteomes" id="UP000593568">
    <property type="component" value="Unassembled WGS sequence"/>
</dbReference>
<comment type="similarity">
    <text evidence="2">Belongs to the NRAMP (TC 2.A.55) family.</text>
</comment>
<keyword evidence="5 6" id="KW-0472">Membrane</keyword>
<feature type="transmembrane region" description="Helical" evidence="6">
    <location>
        <begin position="187"/>
        <end position="207"/>
    </location>
</feature>
<keyword evidence="4 6" id="KW-1133">Transmembrane helix</keyword>
<dbReference type="NCBIfam" id="NF037982">
    <property type="entry name" value="Nramp_1"/>
    <property type="match status" value="1"/>
</dbReference>
<feature type="transmembrane region" description="Helical" evidence="6">
    <location>
        <begin position="119"/>
        <end position="140"/>
    </location>
</feature>
<accession>A0A7J9EBI9</accession>
<reference evidence="7 8" key="1">
    <citation type="journal article" date="2019" name="Genome Biol. Evol.">
        <title>Insights into the evolution of the New World diploid cottons (Gossypium, subgenus Houzingenia) based on genome sequencing.</title>
        <authorList>
            <person name="Grover C.E."/>
            <person name="Arick M.A. 2nd"/>
            <person name="Thrash A."/>
            <person name="Conover J.L."/>
            <person name="Sanders W.S."/>
            <person name="Peterson D.G."/>
            <person name="Frelichowski J.E."/>
            <person name="Scheffler J.A."/>
            <person name="Scheffler B.E."/>
            <person name="Wendel J.F."/>
        </authorList>
    </citation>
    <scope>NUCLEOTIDE SEQUENCE [LARGE SCALE GENOMIC DNA]</scope>
    <source>
        <strain evidence="7">8</strain>
        <tissue evidence="7">Leaf</tissue>
    </source>
</reference>
<dbReference type="PANTHER" id="PTHR11706:SF109">
    <property type="entry name" value="METAL TRANSPORTER NRAMP3"/>
    <property type="match status" value="1"/>
</dbReference>
<evidence type="ECO:0000256" key="6">
    <source>
        <dbReference type="SAM" id="Phobius"/>
    </source>
</evidence>
<dbReference type="NCBIfam" id="TIGR01197">
    <property type="entry name" value="nramp"/>
    <property type="match status" value="1"/>
</dbReference>
<evidence type="ECO:0000313" key="7">
    <source>
        <dbReference type="EMBL" id="MBA0770251.1"/>
    </source>
</evidence>
<dbReference type="GO" id="GO:0005774">
    <property type="term" value="C:vacuolar membrane"/>
    <property type="evidence" value="ECO:0007669"/>
    <property type="project" value="TreeGrafter"/>
</dbReference>
<dbReference type="InterPro" id="IPR001046">
    <property type="entry name" value="NRAMP_fam"/>
</dbReference>
<feature type="transmembrane region" description="Helical" evidence="6">
    <location>
        <begin position="355"/>
        <end position="375"/>
    </location>
</feature>
<dbReference type="GO" id="GO:2000379">
    <property type="term" value="P:positive regulation of reactive oxygen species metabolic process"/>
    <property type="evidence" value="ECO:0007669"/>
    <property type="project" value="TreeGrafter"/>
</dbReference>
<keyword evidence="8" id="KW-1185">Reference proteome</keyword>
<organism evidence="7 8">
    <name type="scientific">Gossypium trilobum</name>
    <dbReference type="NCBI Taxonomy" id="34281"/>
    <lineage>
        <taxon>Eukaryota</taxon>
        <taxon>Viridiplantae</taxon>
        <taxon>Streptophyta</taxon>
        <taxon>Embryophyta</taxon>
        <taxon>Tracheophyta</taxon>
        <taxon>Spermatophyta</taxon>
        <taxon>Magnoliopsida</taxon>
        <taxon>eudicotyledons</taxon>
        <taxon>Gunneridae</taxon>
        <taxon>Pentapetalae</taxon>
        <taxon>rosids</taxon>
        <taxon>malvids</taxon>
        <taxon>Malvales</taxon>
        <taxon>Malvaceae</taxon>
        <taxon>Malvoideae</taxon>
        <taxon>Gossypium</taxon>
    </lineage>
</organism>
<feature type="transmembrane region" description="Helical" evidence="6">
    <location>
        <begin position="77"/>
        <end position="99"/>
    </location>
</feature>
<sequence length="394" mass="43023">MPREDNQVPLLSDQDVAYESGEKVHILGINEPDEEGSSVVPPFSWKKLWLFTGPGFLMSIAFLDPGNLEGDLQAGAIAGYSLLWLLMWATAMGLLVQLLSARLGVATGRHLAELCREEYPTWVSMVLWVMAELALIGADIQEVIGSAIAIKILSNGILPLWAGVVVTASDCFILLFLENYGVRKLEAFFAVLIATMAVSFAWMFGVLIPKLSSKTIKQAVGVVGCIIMPHNVFLHSALVQSREIDYSKKGRVQEALNYYSIESTVALIISFTINLFVMAVFAKAFYGTEIASTAGQSSTITGTYAGQFIMGGFLNLRMKKWLRALITRSCAIIPTIVVALVFDTSEAALDVLNEWLNVLQSIQIPFALLPLLCLVSKEQIMGTFKIGPALKVCC</sequence>
<protein>
    <submittedName>
        <fullName evidence="7">Uncharacterized protein</fullName>
    </submittedName>
</protein>
<keyword evidence="3 6" id="KW-0812">Transmembrane</keyword>
<evidence type="ECO:0000313" key="8">
    <source>
        <dbReference type="Proteomes" id="UP000593568"/>
    </source>
</evidence>
<dbReference type="GO" id="GO:0034755">
    <property type="term" value="P:iron ion transmembrane transport"/>
    <property type="evidence" value="ECO:0007669"/>
    <property type="project" value="TreeGrafter"/>
</dbReference>
<gene>
    <name evidence="7" type="ORF">Gotri_018910</name>
</gene>
<dbReference type="PANTHER" id="PTHR11706">
    <property type="entry name" value="SOLUTE CARRIER PROTEIN FAMILY 11 MEMBER"/>
    <property type="match status" value="1"/>
</dbReference>
<dbReference type="EMBL" id="JABEZW010000007">
    <property type="protein sequence ID" value="MBA0770251.1"/>
    <property type="molecule type" value="Genomic_DNA"/>
</dbReference>
<dbReference type="GO" id="GO:0042742">
    <property type="term" value="P:defense response to bacterium"/>
    <property type="evidence" value="ECO:0007669"/>
    <property type="project" value="TreeGrafter"/>
</dbReference>
<comment type="caution">
    <text evidence="7">The sequence shown here is derived from an EMBL/GenBank/DDBJ whole genome shotgun (WGS) entry which is preliminary data.</text>
</comment>
<evidence type="ECO:0000256" key="2">
    <source>
        <dbReference type="ARBA" id="ARBA00009965"/>
    </source>
</evidence>
<evidence type="ECO:0000256" key="3">
    <source>
        <dbReference type="ARBA" id="ARBA00022692"/>
    </source>
</evidence>
<evidence type="ECO:0000256" key="4">
    <source>
        <dbReference type="ARBA" id="ARBA00022989"/>
    </source>
</evidence>
<dbReference type="PRINTS" id="PR00447">
    <property type="entry name" value="NATRESASSCMP"/>
</dbReference>
<feature type="transmembrane region" description="Helical" evidence="6">
    <location>
        <begin position="258"/>
        <end position="282"/>
    </location>
</feature>
<proteinExistence type="inferred from homology"/>
<evidence type="ECO:0000256" key="1">
    <source>
        <dbReference type="ARBA" id="ARBA00004141"/>
    </source>
</evidence>
<evidence type="ECO:0000256" key="5">
    <source>
        <dbReference type="ARBA" id="ARBA00023136"/>
    </source>
</evidence>
<dbReference type="GO" id="GO:0015086">
    <property type="term" value="F:cadmium ion transmembrane transporter activity"/>
    <property type="evidence" value="ECO:0007669"/>
    <property type="project" value="TreeGrafter"/>
</dbReference>